<dbReference type="Proteomes" id="UP000186373">
    <property type="component" value="Unassembled WGS sequence"/>
</dbReference>
<dbReference type="EMBL" id="FTNY01000009">
    <property type="protein sequence ID" value="SIS58131.1"/>
    <property type="molecule type" value="Genomic_DNA"/>
</dbReference>
<proteinExistence type="predicted"/>
<sequence>MKVIVLEKFGGVESLIYKDIEKPEIKAGEVLIKVKAVSINPVDVKVRSRQAPLAEDLAKYNPLILGWDISGEVVETGSGVTPFQIGDEVFGMVNFVGHGKAYAEYVAAPAEHLALKPKNITHIEAAATTLAALTAWQAFNSYGKLRPADQVLIHAASGGVGHFAVQIAKYMGAYVIGTSSMSNRDFILKLGADEHMDYHTTSFEEVLRDIDFVLESIGGKNFQKSVQVLKPFGTIVTLPSGHTEEDELKACEKKLHACYFMSVYSDGSDMKRIASLLETGILKPYVSHVFEFDEMAEAHRQIETGRTVGKVVVKF</sequence>
<dbReference type="CDD" id="cd05289">
    <property type="entry name" value="MDR_like_2"/>
    <property type="match status" value="1"/>
</dbReference>
<gene>
    <name evidence="2" type="ORF">SAMN05421639_10914</name>
</gene>
<accession>A0A1N7K963</accession>
<dbReference type="Pfam" id="PF13602">
    <property type="entry name" value="ADH_zinc_N_2"/>
    <property type="match status" value="1"/>
</dbReference>
<reference evidence="3" key="1">
    <citation type="submission" date="2017-01" db="EMBL/GenBank/DDBJ databases">
        <authorList>
            <person name="Varghese N."/>
            <person name="Submissions S."/>
        </authorList>
    </citation>
    <scope>NUCLEOTIDE SEQUENCE [LARGE SCALE GENOMIC DNA]</scope>
    <source>
        <strain evidence="3">DSM 17126</strain>
    </source>
</reference>
<dbReference type="SUPFAM" id="SSF50129">
    <property type="entry name" value="GroES-like"/>
    <property type="match status" value="1"/>
</dbReference>
<dbReference type="InterPro" id="IPR011032">
    <property type="entry name" value="GroES-like_sf"/>
</dbReference>
<dbReference type="InterPro" id="IPR050700">
    <property type="entry name" value="YIM1/Zinc_Alcohol_DH_Fams"/>
</dbReference>
<evidence type="ECO:0000313" key="3">
    <source>
        <dbReference type="Proteomes" id="UP000186373"/>
    </source>
</evidence>
<dbReference type="InterPro" id="IPR020843">
    <property type="entry name" value="ER"/>
</dbReference>
<dbReference type="AlphaFoldDB" id="A0A1N7K963"/>
<dbReference type="InterPro" id="IPR013154">
    <property type="entry name" value="ADH-like_N"/>
</dbReference>
<dbReference type="Gene3D" id="3.40.50.720">
    <property type="entry name" value="NAD(P)-binding Rossmann-like Domain"/>
    <property type="match status" value="1"/>
</dbReference>
<dbReference type="PANTHER" id="PTHR11695:SF294">
    <property type="entry name" value="RETICULON-4-INTERACTING PROTEIN 1, MITOCHONDRIAL"/>
    <property type="match status" value="1"/>
</dbReference>
<dbReference type="GO" id="GO:0016491">
    <property type="term" value="F:oxidoreductase activity"/>
    <property type="evidence" value="ECO:0007669"/>
    <property type="project" value="InterPro"/>
</dbReference>
<dbReference type="RefSeq" id="WP_076510489.1">
    <property type="nucleotide sequence ID" value="NZ_FTNY01000009.1"/>
</dbReference>
<dbReference type="OrthoDB" id="9787435at2"/>
<dbReference type="InterPro" id="IPR036291">
    <property type="entry name" value="NAD(P)-bd_dom_sf"/>
</dbReference>
<evidence type="ECO:0000313" key="2">
    <source>
        <dbReference type="EMBL" id="SIS58131.1"/>
    </source>
</evidence>
<organism evidence="2 3">
    <name type="scientific">Chryseobacterium shigense</name>
    <dbReference type="NCBI Taxonomy" id="297244"/>
    <lineage>
        <taxon>Bacteria</taxon>
        <taxon>Pseudomonadati</taxon>
        <taxon>Bacteroidota</taxon>
        <taxon>Flavobacteriia</taxon>
        <taxon>Flavobacteriales</taxon>
        <taxon>Weeksellaceae</taxon>
        <taxon>Chryseobacterium group</taxon>
        <taxon>Chryseobacterium</taxon>
    </lineage>
</organism>
<feature type="domain" description="Enoyl reductase (ER)" evidence="1">
    <location>
        <begin position="10"/>
        <end position="313"/>
    </location>
</feature>
<keyword evidence="3" id="KW-1185">Reference proteome</keyword>
<protein>
    <submittedName>
        <fullName evidence="2">NADPH:quinone reductase</fullName>
    </submittedName>
</protein>
<dbReference type="SMART" id="SM00829">
    <property type="entry name" value="PKS_ER"/>
    <property type="match status" value="1"/>
</dbReference>
<dbReference type="Gene3D" id="3.90.180.10">
    <property type="entry name" value="Medium-chain alcohol dehydrogenases, catalytic domain"/>
    <property type="match status" value="1"/>
</dbReference>
<dbReference type="Pfam" id="PF08240">
    <property type="entry name" value="ADH_N"/>
    <property type="match status" value="1"/>
</dbReference>
<dbReference type="PANTHER" id="PTHR11695">
    <property type="entry name" value="ALCOHOL DEHYDROGENASE RELATED"/>
    <property type="match status" value="1"/>
</dbReference>
<dbReference type="SUPFAM" id="SSF51735">
    <property type="entry name" value="NAD(P)-binding Rossmann-fold domains"/>
    <property type="match status" value="1"/>
</dbReference>
<evidence type="ECO:0000259" key="1">
    <source>
        <dbReference type="SMART" id="SM00829"/>
    </source>
</evidence>
<name>A0A1N7K963_9FLAO</name>